<dbReference type="EMBL" id="MFBF01000006">
    <property type="protein sequence ID" value="OGD92067.1"/>
    <property type="molecule type" value="Genomic_DNA"/>
</dbReference>
<sequence length="404" mass="43955">MSLYKFTAKDQSGKNVTGEVEAFDEKALVATLRSESLIPISITLHGTGKFKFQTTVPKFGGGVSYSEIVSFTRQLSTMISAGLPIADALVILEKQTKSQKFQKVLSSVVADVEGGTSLSSAFAKHTKAFDEVYVRLIEAGETGGVLDKILSKLADTMEKEKEFKAKTRGAFIYPIIVIAVMLVVISIMLIFVIPKLTGIYEEIGAELPLPTRILIAASDFVRSFWWLLILLAVSAIWGIKNFAKTQAGAPIMSKFILALPIWGKIRKSLVLSQFTRTLGLLLGAGIPIITALKVVADILASPVFEEGIHVAIDKVERGSPLYIPLAENPAFPPILSQMLRVGEETGKVDEILQRLSVYFEAESENLIRNLTTALEPVILVFLGVGVGVLVLSIILPIYNLTAQF</sequence>
<evidence type="ECO:0000256" key="1">
    <source>
        <dbReference type="ARBA" id="ARBA00004429"/>
    </source>
</evidence>
<evidence type="ECO:0000259" key="9">
    <source>
        <dbReference type="Pfam" id="PF00482"/>
    </source>
</evidence>
<keyword evidence="3" id="KW-1003">Cell membrane</keyword>
<gene>
    <name evidence="10" type="ORF">A3D07_03070</name>
</gene>
<dbReference type="PRINTS" id="PR00812">
    <property type="entry name" value="BCTERIALGSPF"/>
</dbReference>
<evidence type="ECO:0000256" key="3">
    <source>
        <dbReference type="ARBA" id="ARBA00022475"/>
    </source>
</evidence>
<dbReference type="Proteomes" id="UP000177124">
    <property type="component" value="Unassembled WGS sequence"/>
</dbReference>
<comment type="subcellular location">
    <subcellularLocation>
        <location evidence="1">Cell inner membrane</location>
        <topology evidence="1">Multi-pass membrane protein</topology>
    </subcellularLocation>
</comment>
<feature type="domain" description="Type II secretion system protein GspF" evidence="9">
    <location>
        <begin position="71"/>
        <end position="194"/>
    </location>
</feature>
<dbReference type="GO" id="GO:0005886">
    <property type="term" value="C:plasma membrane"/>
    <property type="evidence" value="ECO:0007669"/>
    <property type="project" value="UniProtKB-SubCell"/>
</dbReference>
<evidence type="ECO:0000256" key="5">
    <source>
        <dbReference type="ARBA" id="ARBA00022692"/>
    </source>
</evidence>
<reference evidence="10 11" key="1">
    <citation type="journal article" date="2016" name="Nat. Commun.">
        <title>Thousands of microbial genomes shed light on interconnected biogeochemical processes in an aquifer system.</title>
        <authorList>
            <person name="Anantharaman K."/>
            <person name="Brown C.T."/>
            <person name="Hug L.A."/>
            <person name="Sharon I."/>
            <person name="Castelle C.J."/>
            <person name="Probst A.J."/>
            <person name="Thomas B.C."/>
            <person name="Singh A."/>
            <person name="Wilkins M.J."/>
            <person name="Karaoz U."/>
            <person name="Brodie E.L."/>
            <person name="Williams K.H."/>
            <person name="Hubbard S.S."/>
            <person name="Banfield J.F."/>
        </authorList>
    </citation>
    <scope>NUCLEOTIDE SEQUENCE [LARGE SCALE GENOMIC DNA]</scope>
</reference>
<feature type="transmembrane region" description="Helical" evidence="8">
    <location>
        <begin position="171"/>
        <end position="193"/>
    </location>
</feature>
<evidence type="ECO:0000256" key="4">
    <source>
        <dbReference type="ARBA" id="ARBA00022519"/>
    </source>
</evidence>
<organism evidence="10 11">
    <name type="scientific">Candidatus Curtissbacteria bacterium RIFCSPHIGHO2_02_FULL_42_15</name>
    <dbReference type="NCBI Taxonomy" id="1797716"/>
    <lineage>
        <taxon>Bacteria</taxon>
        <taxon>Candidatus Curtissiibacteriota</taxon>
    </lineage>
</organism>
<dbReference type="Gene3D" id="1.20.81.30">
    <property type="entry name" value="Type II secretion system (T2SS), domain F"/>
    <property type="match status" value="2"/>
</dbReference>
<evidence type="ECO:0000256" key="6">
    <source>
        <dbReference type="ARBA" id="ARBA00022989"/>
    </source>
</evidence>
<evidence type="ECO:0000256" key="2">
    <source>
        <dbReference type="ARBA" id="ARBA00005745"/>
    </source>
</evidence>
<dbReference type="InterPro" id="IPR042094">
    <property type="entry name" value="T2SS_GspF_sf"/>
</dbReference>
<keyword evidence="5 8" id="KW-0812">Transmembrane</keyword>
<dbReference type="GO" id="GO:0015628">
    <property type="term" value="P:protein secretion by the type II secretion system"/>
    <property type="evidence" value="ECO:0007669"/>
    <property type="project" value="TreeGrafter"/>
</dbReference>
<dbReference type="AlphaFoldDB" id="A0A1F5GJV1"/>
<keyword evidence="4" id="KW-0997">Cell inner membrane</keyword>
<dbReference type="Pfam" id="PF00482">
    <property type="entry name" value="T2SSF"/>
    <property type="match status" value="2"/>
</dbReference>
<keyword evidence="7 8" id="KW-0472">Membrane</keyword>
<dbReference type="InterPro" id="IPR018076">
    <property type="entry name" value="T2SS_GspF_dom"/>
</dbReference>
<dbReference type="PANTHER" id="PTHR30012">
    <property type="entry name" value="GENERAL SECRETION PATHWAY PROTEIN"/>
    <property type="match status" value="1"/>
</dbReference>
<feature type="transmembrane region" description="Helical" evidence="8">
    <location>
        <begin position="213"/>
        <end position="237"/>
    </location>
</feature>
<dbReference type="InterPro" id="IPR003004">
    <property type="entry name" value="GspF/PilC"/>
</dbReference>
<evidence type="ECO:0000256" key="7">
    <source>
        <dbReference type="ARBA" id="ARBA00023136"/>
    </source>
</evidence>
<dbReference type="PANTHER" id="PTHR30012:SF0">
    <property type="entry name" value="TYPE II SECRETION SYSTEM PROTEIN F-RELATED"/>
    <property type="match status" value="1"/>
</dbReference>
<accession>A0A1F5GJV1</accession>
<evidence type="ECO:0000313" key="11">
    <source>
        <dbReference type="Proteomes" id="UP000177124"/>
    </source>
</evidence>
<comment type="similarity">
    <text evidence="2">Belongs to the GSP F family.</text>
</comment>
<keyword evidence="6 8" id="KW-1133">Transmembrane helix</keyword>
<proteinExistence type="inferred from homology"/>
<name>A0A1F5GJV1_9BACT</name>
<feature type="domain" description="Type II secretion system protein GspF" evidence="9">
    <location>
        <begin position="274"/>
        <end position="396"/>
    </location>
</feature>
<dbReference type="STRING" id="1797716.A3D07_03070"/>
<evidence type="ECO:0000313" key="10">
    <source>
        <dbReference type="EMBL" id="OGD92067.1"/>
    </source>
</evidence>
<dbReference type="FunFam" id="1.20.81.30:FF:000001">
    <property type="entry name" value="Type II secretion system protein F"/>
    <property type="match status" value="1"/>
</dbReference>
<protein>
    <recommendedName>
        <fullName evidence="9">Type II secretion system protein GspF domain-containing protein</fullName>
    </recommendedName>
</protein>
<comment type="caution">
    <text evidence="10">The sequence shown here is derived from an EMBL/GenBank/DDBJ whole genome shotgun (WGS) entry which is preliminary data.</text>
</comment>
<evidence type="ECO:0000256" key="8">
    <source>
        <dbReference type="SAM" id="Phobius"/>
    </source>
</evidence>
<feature type="transmembrane region" description="Helical" evidence="8">
    <location>
        <begin position="377"/>
        <end position="398"/>
    </location>
</feature>